<sequence length="332" mass="37432">MWSRDAPYVTPLPLALSIKTGTVVPLNKNEHTLELVQDLLDDLELGRSSGESLILKASRLARIVGASEISEWLKFELGGFRSNNETALKYMGLTGRWIKKPDNKGYWVPLAQLEALVEAEKSKLKVMRIPDSAGDHNYAASAAIRAMNDASSNISKFSGIRSKVMALLHRFVTDVYYEKVFDNLAETIFERYQRDVDRLISSSCADVIEQIPSAMERLSIGSTESISHALTTCRRIIESFADSVYPPTDEVIDMGGNQVKLDASKHQNRINAYVYENCESKSRRQRLRQNLSNLFDRVCTGVHKEVPVEEARALFLNTYLFLGEVLHLKRDT</sequence>
<proteinExistence type="predicted"/>
<dbReference type="Proteomes" id="UP000070282">
    <property type="component" value="Unassembled WGS sequence"/>
</dbReference>
<accession>A0A137SBC6</accession>
<evidence type="ECO:0000259" key="1">
    <source>
        <dbReference type="Pfam" id="PF18864"/>
    </source>
</evidence>
<dbReference type="InterPro" id="IPR041304">
    <property type="entry name" value="AbiTii"/>
</dbReference>
<keyword evidence="3" id="KW-1185">Reference proteome</keyword>
<comment type="caution">
    <text evidence="2">The sequence shown here is derived from an EMBL/GenBank/DDBJ whole genome shotgun (WGS) entry which is preliminary data.</text>
</comment>
<gene>
    <name evidence="2" type="ORF">J122_2017</name>
</gene>
<evidence type="ECO:0000313" key="3">
    <source>
        <dbReference type="Proteomes" id="UP000070282"/>
    </source>
</evidence>
<dbReference type="Pfam" id="PF18864">
    <property type="entry name" value="AbiTii"/>
    <property type="match status" value="1"/>
</dbReference>
<evidence type="ECO:0000313" key="2">
    <source>
        <dbReference type="EMBL" id="KXO09745.1"/>
    </source>
</evidence>
<organism evidence="2 3">
    <name type="scientific">Marinobacter excellens LAMA 842</name>
    <dbReference type="NCBI Taxonomy" id="1306954"/>
    <lineage>
        <taxon>Bacteria</taxon>
        <taxon>Pseudomonadati</taxon>
        <taxon>Pseudomonadota</taxon>
        <taxon>Gammaproteobacteria</taxon>
        <taxon>Pseudomonadales</taxon>
        <taxon>Marinobacteraceae</taxon>
        <taxon>Marinobacter</taxon>
    </lineage>
</organism>
<dbReference type="RefSeq" id="WP_197463834.1">
    <property type="nucleotide sequence ID" value="NZ_LOCO01000009.1"/>
</dbReference>
<name>A0A137SBC6_9GAMM</name>
<dbReference type="EMBL" id="LOCO01000009">
    <property type="protein sequence ID" value="KXO09745.1"/>
    <property type="molecule type" value="Genomic_DNA"/>
</dbReference>
<reference evidence="3" key="1">
    <citation type="submission" date="2015-12" db="EMBL/GenBank/DDBJ databases">
        <authorList>
            <person name="Lima A."/>
            <person name="Farahani Zayas N."/>
            <person name="Castro Da Silva M.A."/>
            <person name="Cabral A."/>
            <person name="Pessatti M.L."/>
        </authorList>
    </citation>
    <scope>NUCLEOTIDE SEQUENCE [LARGE SCALE GENOMIC DNA]</scope>
    <source>
        <strain evidence="3">LAMA 842</strain>
    </source>
</reference>
<feature type="domain" description="AbiTii" evidence="1">
    <location>
        <begin position="34"/>
        <end position="198"/>
    </location>
</feature>
<protein>
    <recommendedName>
        <fullName evidence="1">AbiTii domain-containing protein</fullName>
    </recommendedName>
</protein>
<dbReference type="PATRIC" id="fig|1306954.6.peg.3994"/>
<dbReference type="AlphaFoldDB" id="A0A137SBC6"/>